<dbReference type="InterPro" id="IPR011990">
    <property type="entry name" value="TPR-like_helical_dom_sf"/>
</dbReference>
<evidence type="ECO:0000313" key="3">
    <source>
        <dbReference type="Proteomes" id="UP000696573"/>
    </source>
</evidence>
<evidence type="ECO:0000259" key="1">
    <source>
        <dbReference type="Pfam" id="PF12770"/>
    </source>
</evidence>
<dbReference type="OrthoDB" id="9991317at2759"/>
<dbReference type="Gene3D" id="1.25.40.10">
    <property type="entry name" value="Tetratricopeptide repeat domain"/>
    <property type="match status" value="1"/>
</dbReference>
<accession>A0A9N9VHA4</accession>
<evidence type="ECO:0000313" key="2">
    <source>
        <dbReference type="EMBL" id="CAH0023960.1"/>
    </source>
</evidence>
<proteinExistence type="predicted"/>
<keyword evidence="3" id="KW-1185">Reference proteome</keyword>
<reference evidence="2" key="1">
    <citation type="submission" date="2021-10" db="EMBL/GenBank/DDBJ databases">
        <authorList>
            <person name="Piombo E."/>
        </authorList>
    </citation>
    <scope>NUCLEOTIDE SEQUENCE</scope>
</reference>
<name>A0A9N9VHA4_9HYPO</name>
<dbReference type="InterPro" id="IPR024983">
    <property type="entry name" value="CHAT_dom"/>
</dbReference>
<dbReference type="Pfam" id="PF12770">
    <property type="entry name" value="CHAT"/>
    <property type="match status" value="1"/>
</dbReference>
<sequence>MADLNKAKDLDQHNFDVLPPTHPSRGGACKGLGLDFWLRFRRTEKVEDIDKAITIHQDLFDNTPLDHPERGFRTGCLESDFGDRYAAFHQPSDLDKAIKFGEMAISLTQGMDDKATALMNIAHSHVLKYRNSKERPMENFRKAAQYLQECIEITPLDNPRRAHRLWVLGELYAVSALDMFSKIEDINDLIKEEAELRVKAVRLLREALYIPSSPVVWRINSGMILYIMLGEFECWEGAFEVISEVLSLLPSLIPRCLALQDKQILLGEMYWLPGDAADLALKMGKPPAVALDTLENTRGLIAGATYDICADASILESQQPELAETYSRVCQQIRISTSQGRRENDSAYRAQKQFDEVLGKIQSLPGLNYVPLSSSSNDLPMMAGNKHLVIVNVSQYGCGAFIVHQGEVLRRDLPLLRVIDIERRSWNPTPTTELLEWLWDCIAEPILDKLGFREYPGDRYWPRVCWILTGSLARFPIHASTSSRWTSSNGSSDSAMDRVISSYSPSIRALSHCEQPPRRNQSTSPHQRNMIIVGMDKTPGHGSLPFVQEEVRQLGSLAGKMNLELHELSKKTELLALLPNCEIFHFAGHGLSNSRDPSQSCLLLQDWEHDPLTVANLFEMDIEGKRPFLAYLSACGSGRVKRDNRYDSIDQSIHMIGGFRLAGFRHVVGTLAEVRDETCVEIAALTYNWIIDHGMSDESVSEGLHHACRALREREMAGGGYADTADRRDGRDILFLDEVFASYSWVPFMHFGL</sequence>
<dbReference type="Proteomes" id="UP000696573">
    <property type="component" value="Unassembled WGS sequence"/>
</dbReference>
<feature type="domain" description="CHAT" evidence="1">
    <location>
        <begin position="433"/>
        <end position="752"/>
    </location>
</feature>
<dbReference type="EMBL" id="CABFNQ020000694">
    <property type="protein sequence ID" value="CAH0023960.1"/>
    <property type="molecule type" value="Genomic_DNA"/>
</dbReference>
<organism evidence="2 3">
    <name type="scientific">Clonostachys rhizophaga</name>
    <dbReference type="NCBI Taxonomy" id="160324"/>
    <lineage>
        <taxon>Eukaryota</taxon>
        <taxon>Fungi</taxon>
        <taxon>Dikarya</taxon>
        <taxon>Ascomycota</taxon>
        <taxon>Pezizomycotina</taxon>
        <taxon>Sordariomycetes</taxon>
        <taxon>Hypocreomycetidae</taxon>
        <taxon>Hypocreales</taxon>
        <taxon>Bionectriaceae</taxon>
        <taxon>Clonostachys</taxon>
    </lineage>
</organism>
<gene>
    <name evidence="2" type="ORF">CRHIZ90672A_00000374</name>
</gene>
<dbReference type="AlphaFoldDB" id="A0A9N9VHA4"/>
<protein>
    <recommendedName>
        <fullName evidence="1">CHAT domain-containing protein</fullName>
    </recommendedName>
</protein>
<comment type="caution">
    <text evidence="2">The sequence shown here is derived from an EMBL/GenBank/DDBJ whole genome shotgun (WGS) entry which is preliminary data.</text>
</comment>